<dbReference type="EMBL" id="JAUHTR010000013">
    <property type="protein sequence ID" value="MDN4526704.1"/>
    <property type="molecule type" value="Genomic_DNA"/>
</dbReference>
<accession>A0ABT8I104</accession>
<organism evidence="1 2">
    <name type="scientific">Fictibacillus fluitans</name>
    <dbReference type="NCBI Taxonomy" id="3058422"/>
    <lineage>
        <taxon>Bacteria</taxon>
        <taxon>Bacillati</taxon>
        <taxon>Bacillota</taxon>
        <taxon>Bacilli</taxon>
        <taxon>Bacillales</taxon>
        <taxon>Fictibacillaceae</taxon>
        <taxon>Fictibacillus</taxon>
    </lineage>
</organism>
<dbReference type="Proteomes" id="UP001172721">
    <property type="component" value="Unassembled WGS sequence"/>
</dbReference>
<gene>
    <name evidence="1" type="ORF">QYB97_19645</name>
</gene>
<proteinExistence type="predicted"/>
<protein>
    <submittedName>
        <fullName evidence="1">Uncharacterized protein</fullName>
    </submittedName>
</protein>
<sequence length="77" mass="8635">MVKIQFNDMKIDKLSRSSGVFSGDNFHFRANATDKRNEGTGQLSGDGTVQINNRHLVIDSDFFDIVHPDHPSDNDSK</sequence>
<dbReference type="RefSeq" id="WP_301167722.1">
    <property type="nucleotide sequence ID" value="NZ_JAUHTR010000013.1"/>
</dbReference>
<evidence type="ECO:0000313" key="1">
    <source>
        <dbReference type="EMBL" id="MDN4526704.1"/>
    </source>
</evidence>
<keyword evidence="2" id="KW-1185">Reference proteome</keyword>
<comment type="caution">
    <text evidence="1">The sequence shown here is derived from an EMBL/GenBank/DDBJ whole genome shotgun (WGS) entry which is preliminary data.</text>
</comment>
<name>A0ABT8I104_9BACL</name>
<evidence type="ECO:0000313" key="2">
    <source>
        <dbReference type="Proteomes" id="UP001172721"/>
    </source>
</evidence>
<reference evidence="1" key="1">
    <citation type="submission" date="2023-07" db="EMBL/GenBank/DDBJ databases">
        <title>Fictibacillus sp. isolated from freshwater pond.</title>
        <authorList>
            <person name="Kirdat K."/>
            <person name="Bhat A."/>
            <person name="Mourya A."/>
            <person name="Yadav A."/>
        </authorList>
    </citation>
    <scope>NUCLEOTIDE SEQUENCE</scope>
    <source>
        <strain evidence="1">NE201</strain>
    </source>
</reference>